<dbReference type="InterPro" id="IPR017441">
    <property type="entry name" value="Protein_kinase_ATP_BS"/>
</dbReference>
<organism evidence="6 7">
    <name type="scientific">Paramecium sonneborni</name>
    <dbReference type="NCBI Taxonomy" id="65129"/>
    <lineage>
        <taxon>Eukaryota</taxon>
        <taxon>Sar</taxon>
        <taxon>Alveolata</taxon>
        <taxon>Ciliophora</taxon>
        <taxon>Intramacronucleata</taxon>
        <taxon>Oligohymenophorea</taxon>
        <taxon>Peniculida</taxon>
        <taxon>Parameciidae</taxon>
        <taxon>Paramecium</taxon>
    </lineage>
</organism>
<name>A0A8S1MF95_9CILI</name>
<dbReference type="GO" id="GO:0005524">
    <property type="term" value="F:ATP binding"/>
    <property type="evidence" value="ECO:0007669"/>
    <property type="project" value="UniProtKB-UniRule"/>
</dbReference>
<evidence type="ECO:0000259" key="5">
    <source>
        <dbReference type="PROSITE" id="PS50011"/>
    </source>
</evidence>
<dbReference type="PANTHER" id="PTHR44167:SF18">
    <property type="entry name" value="PROTEIN KINASE DOMAIN-CONTAINING PROTEIN"/>
    <property type="match status" value="1"/>
</dbReference>
<proteinExistence type="predicted"/>
<dbReference type="InterPro" id="IPR008271">
    <property type="entry name" value="Ser/Thr_kinase_AS"/>
</dbReference>
<accession>A0A8S1MF95</accession>
<feature type="domain" description="Protein kinase" evidence="5">
    <location>
        <begin position="120"/>
        <end position="392"/>
    </location>
</feature>
<feature type="coiled-coil region" evidence="4">
    <location>
        <begin position="83"/>
        <end position="117"/>
    </location>
</feature>
<keyword evidence="2 3" id="KW-0067">ATP-binding</keyword>
<gene>
    <name evidence="6" type="ORF">PSON_ATCC_30995.1.T0380280</name>
</gene>
<dbReference type="PROSITE" id="PS50011">
    <property type="entry name" value="PROTEIN_KINASE_DOM"/>
    <property type="match status" value="1"/>
</dbReference>
<evidence type="ECO:0000313" key="7">
    <source>
        <dbReference type="Proteomes" id="UP000692954"/>
    </source>
</evidence>
<evidence type="ECO:0000256" key="2">
    <source>
        <dbReference type="ARBA" id="ARBA00022840"/>
    </source>
</evidence>
<dbReference type="GO" id="GO:0005634">
    <property type="term" value="C:nucleus"/>
    <property type="evidence" value="ECO:0007669"/>
    <property type="project" value="TreeGrafter"/>
</dbReference>
<dbReference type="OrthoDB" id="1668230at2759"/>
<dbReference type="AlphaFoldDB" id="A0A8S1MF95"/>
<dbReference type="InterPro" id="IPR000719">
    <property type="entry name" value="Prot_kinase_dom"/>
</dbReference>
<sequence length="532" mass="62120">MKSQYDYSKIQYECIVVRKHFISDARYYCYVLNDYLLMASVSFFTKQKAKDQNPKYVLQMELTQQVGWITEQKDNKLLLTAFIIKYQNKLKQFVGKMEDLQKLRENIKNRVTFYKIADFYEAQYNLGKGSSAKVIKIKEIGKESSNLAAKAIDKNYLQKSEFGMQAFLNEVSILDFLSKQNSSVSFIKLYETFEGDHTYYLILDLMHGRTLAEEIDFLKSKKELFPIKSVKIIMQQLLEGVKILHENNIIHRDLKPDNIMFREQDQYDTLIIVDFGLSTFTDVSKYEFPKCGTPGYVAPEILNLIDREQKYDKVCDIFSCGCIFYKLLFGHSLFFGKTFDEVLTQNKKCNFVLEEREMDIISIEAQILLKKMLIKNPSERITAKQALESDFFKNSLNLSIQNIHKTFKINNGSNQNIFQSTADGQLSEAESPFQRVQNKQNNQIDFDVNVDISENKSSLIEFKQLPKVKKPSFCKYEDSTLKSFYTKDPLSSLKKINTKSFKNLNEQIDKEGNQSQIDQMQRITLFNRQKDN</sequence>
<dbReference type="GO" id="GO:0004674">
    <property type="term" value="F:protein serine/threonine kinase activity"/>
    <property type="evidence" value="ECO:0007669"/>
    <property type="project" value="TreeGrafter"/>
</dbReference>
<dbReference type="Proteomes" id="UP000692954">
    <property type="component" value="Unassembled WGS sequence"/>
</dbReference>
<evidence type="ECO:0000256" key="1">
    <source>
        <dbReference type="ARBA" id="ARBA00022741"/>
    </source>
</evidence>
<dbReference type="FunFam" id="1.10.510.10:FF:000945">
    <property type="entry name" value="Uncharacterized protein"/>
    <property type="match status" value="1"/>
</dbReference>
<comment type="caution">
    <text evidence="6">The sequence shown here is derived from an EMBL/GenBank/DDBJ whole genome shotgun (WGS) entry which is preliminary data.</text>
</comment>
<feature type="binding site" evidence="3">
    <location>
        <position position="150"/>
    </location>
    <ligand>
        <name>ATP</name>
        <dbReference type="ChEBI" id="CHEBI:30616"/>
    </ligand>
</feature>
<dbReference type="SMART" id="SM00220">
    <property type="entry name" value="S_TKc"/>
    <property type="match status" value="1"/>
</dbReference>
<keyword evidence="7" id="KW-1185">Reference proteome</keyword>
<evidence type="ECO:0000256" key="4">
    <source>
        <dbReference type="SAM" id="Coils"/>
    </source>
</evidence>
<dbReference type="PANTHER" id="PTHR44167">
    <property type="entry name" value="OVARIAN-SPECIFIC SERINE/THREONINE-PROTEIN KINASE LOK-RELATED"/>
    <property type="match status" value="1"/>
</dbReference>
<dbReference type="Pfam" id="PF00069">
    <property type="entry name" value="Pkinase"/>
    <property type="match status" value="1"/>
</dbReference>
<dbReference type="GO" id="GO:0044773">
    <property type="term" value="P:mitotic DNA damage checkpoint signaling"/>
    <property type="evidence" value="ECO:0007669"/>
    <property type="project" value="TreeGrafter"/>
</dbReference>
<evidence type="ECO:0000256" key="3">
    <source>
        <dbReference type="PROSITE-ProRule" id="PRU10141"/>
    </source>
</evidence>
<reference evidence="6" key="1">
    <citation type="submission" date="2021-01" db="EMBL/GenBank/DDBJ databases">
        <authorList>
            <consortium name="Genoscope - CEA"/>
            <person name="William W."/>
        </authorList>
    </citation>
    <scope>NUCLEOTIDE SEQUENCE</scope>
</reference>
<dbReference type="EMBL" id="CAJJDN010000038">
    <property type="protein sequence ID" value="CAD8079097.1"/>
    <property type="molecule type" value="Genomic_DNA"/>
</dbReference>
<evidence type="ECO:0000313" key="6">
    <source>
        <dbReference type="EMBL" id="CAD8079097.1"/>
    </source>
</evidence>
<protein>
    <recommendedName>
        <fullName evidence="5">Protein kinase domain-containing protein</fullName>
    </recommendedName>
</protein>
<dbReference type="GO" id="GO:0005737">
    <property type="term" value="C:cytoplasm"/>
    <property type="evidence" value="ECO:0007669"/>
    <property type="project" value="TreeGrafter"/>
</dbReference>
<dbReference type="PROSITE" id="PS00108">
    <property type="entry name" value="PROTEIN_KINASE_ST"/>
    <property type="match status" value="1"/>
</dbReference>
<keyword evidence="4" id="KW-0175">Coiled coil</keyword>
<dbReference type="PROSITE" id="PS00107">
    <property type="entry name" value="PROTEIN_KINASE_ATP"/>
    <property type="match status" value="1"/>
</dbReference>
<keyword evidence="1 3" id="KW-0547">Nucleotide-binding</keyword>